<evidence type="ECO:0000256" key="2">
    <source>
        <dbReference type="ARBA" id="ARBA00023186"/>
    </source>
</evidence>
<dbReference type="GO" id="GO:0051082">
    <property type="term" value="F:unfolded protein binding"/>
    <property type="evidence" value="ECO:0007669"/>
    <property type="project" value="TreeGrafter"/>
</dbReference>
<dbReference type="PANTHER" id="PTHR21237">
    <property type="entry name" value="GRPE PROTEIN"/>
    <property type="match status" value="1"/>
</dbReference>
<dbReference type="InterPro" id="IPR009012">
    <property type="entry name" value="GrpE_head"/>
</dbReference>
<evidence type="ECO:0000256" key="1">
    <source>
        <dbReference type="ARBA" id="ARBA00009054"/>
    </source>
</evidence>
<name>A0A8T2U6B6_CERRI</name>
<proteinExistence type="inferred from homology"/>
<comment type="similarity">
    <text evidence="1 4">Belongs to the GrpE family.</text>
</comment>
<protein>
    <recommendedName>
        <fullName evidence="3">GrpE protein homolog</fullName>
    </recommendedName>
</protein>
<dbReference type="PRINTS" id="PR00773">
    <property type="entry name" value="GRPEPROTEIN"/>
</dbReference>
<feature type="compositionally biased region" description="Basic and acidic residues" evidence="5">
    <location>
        <begin position="87"/>
        <end position="100"/>
    </location>
</feature>
<keyword evidence="2 3" id="KW-0143">Chaperone</keyword>
<organism evidence="6 7">
    <name type="scientific">Ceratopteris richardii</name>
    <name type="common">Triangle waterfern</name>
    <dbReference type="NCBI Taxonomy" id="49495"/>
    <lineage>
        <taxon>Eukaryota</taxon>
        <taxon>Viridiplantae</taxon>
        <taxon>Streptophyta</taxon>
        <taxon>Embryophyta</taxon>
        <taxon>Tracheophyta</taxon>
        <taxon>Polypodiopsida</taxon>
        <taxon>Polypodiidae</taxon>
        <taxon>Polypodiales</taxon>
        <taxon>Pteridineae</taxon>
        <taxon>Pteridaceae</taxon>
        <taxon>Parkerioideae</taxon>
        <taxon>Ceratopteris</taxon>
    </lineage>
</organism>
<dbReference type="Gene3D" id="3.90.20.20">
    <property type="match status" value="1"/>
</dbReference>
<evidence type="ECO:0000256" key="3">
    <source>
        <dbReference type="RuleBase" id="RU000640"/>
    </source>
</evidence>
<comment type="function">
    <text evidence="3">Essential component of the PAM complex, a complex required for the translocation of transit peptide-containing proteins from the inner membrane into the mitochondrial matrix in an ATP-dependent manner.</text>
</comment>
<comment type="caution">
    <text evidence="6">The sequence shown here is derived from an EMBL/GenBank/DDBJ whole genome shotgun (WGS) entry which is preliminary data.</text>
</comment>
<dbReference type="OMA" id="CNRFHSL"/>
<dbReference type="InterPro" id="IPR013805">
    <property type="entry name" value="GrpE_CC"/>
</dbReference>
<dbReference type="InterPro" id="IPR000740">
    <property type="entry name" value="GrpE"/>
</dbReference>
<dbReference type="GO" id="GO:0051087">
    <property type="term" value="F:protein-folding chaperone binding"/>
    <property type="evidence" value="ECO:0007669"/>
    <property type="project" value="InterPro"/>
</dbReference>
<dbReference type="EMBL" id="CM035413">
    <property type="protein sequence ID" value="KAH7431749.1"/>
    <property type="molecule type" value="Genomic_DNA"/>
</dbReference>
<evidence type="ECO:0000256" key="5">
    <source>
        <dbReference type="SAM" id="MobiDB-lite"/>
    </source>
</evidence>
<evidence type="ECO:0000313" key="6">
    <source>
        <dbReference type="EMBL" id="KAH7431751.1"/>
    </source>
</evidence>
<dbReference type="SUPFAM" id="SSF51064">
    <property type="entry name" value="Head domain of nucleotide exchange factor GrpE"/>
    <property type="match status" value="1"/>
</dbReference>
<dbReference type="OrthoDB" id="201635at2759"/>
<keyword evidence="3" id="KW-0496">Mitochondrion</keyword>
<evidence type="ECO:0000313" key="7">
    <source>
        <dbReference type="Proteomes" id="UP000825935"/>
    </source>
</evidence>
<accession>A0A8T2U6B6</accession>
<dbReference type="PANTHER" id="PTHR21237:SF23">
    <property type="entry name" value="GRPE PROTEIN HOMOLOG, MITOCHONDRIAL"/>
    <property type="match status" value="1"/>
</dbReference>
<dbReference type="Proteomes" id="UP000825935">
    <property type="component" value="Chromosome 8"/>
</dbReference>
<reference evidence="6" key="1">
    <citation type="submission" date="2021-08" db="EMBL/GenBank/DDBJ databases">
        <title>WGS assembly of Ceratopteris richardii.</title>
        <authorList>
            <person name="Marchant D.B."/>
            <person name="Chen G."/>
            <person name="Jenkins J."/>
            <person name="Shu S."/>
            <person name="Leebens-Mack J."/>
            <person name="Grimwood J."/>
            <person name="Schmutz J."/>
            <person name="Soltis P."/>
            <person name="Soltis D."/>
            <person name="Chen Z.-H."/>
        </authorList>
    </citation>
    <scope>NUCLEOTIDE SEQUENCE</scope>
    <source>
        <strain evidence="6">Whitten #5841</strain>
        <tissue evidence="6">Leaf</tissue>
    </source>
</reference>
<dbReference type="Pfam" id="PF01025">
    <property type="entry name" value="GrpE"/>
    <property type="match status" value="1"/>
</dbReference>
<dbReference type="EMBL" id="CM035413">
    <property type="protein sequence ID" value="KAH7431751.1"/>
    <property type="molecule type" value="Genomic_DNA"/>
</dbReference>
<feature type="region of interest" description="Disordered" evidence="5">
    <location>
        <begin position="42"/>
        <end position="100"/>
    </location>
</feature>
<dbReference type="SUPFAM" id="SSF58014">
    <property type="entry name" value="Coiled-coil domain of nucleotide exchange factor GrpE"/>
    <property type="match status" value="1"/>
</dbReference>
<dbReference type="Gene3D" id="2.30.22.10">
    <property type="entry name" value="Head domain of nucleotide exchange factor GrpE"/>
    <property type="match status" value="1"/>
</dbReference>
<dbReference type="GO" id="GO:0030150">
    <property type="term" value="P:protein import into mitochondrial matrix"/>
    <property type="evidence" value="ECO:0007669"/>
    <property type="project" value="TreeGrafter"/>
</dbReference>
<gene>
    <name evidence="6" type="ORF">KP509_08G064400</name>
</gene>
<dbReference type="AlphaFoldDB" id="A0A8T2U6B6"/>
<dbReference type="GO" id="GO:0001405">
    <property type="term" value="C:PAM complex, Tim23 associated import motor"/>
    <property type="evidence" value="ECO:0007669"/>
    <property type="project" value="TreeGrafter"/>
</dbReference>
<feature type="compositionally biased region" description="Polar residues" evidence="5">
    <location>
        <begin position="42"/>
        <end position="60"/>
    </location>
</feature>
<sequence>MMPSRRILRTLHSCFYHCGPSVKPFHLLEADSQVRSHFQLRNNLSTDSHGPSFKTESQTITEEKSSTGEASKQNGFKAPQENINKGTEADAKAEGVGESQAREKTLHDVYKDTQALLKEKDKMVLQAKQEVLTHLAEVENVRGRTRRDAESIKHHAVETFVTELLDMADNLSRAARTVPSSFLTEALNDDSSENAKLLKSLHEGIDMTHKQLEKIFTKFGVEKYEPVGEKYDHQQHLAITEVEDETKEPHTVVNVVKSGYYFKDKLIRIAEVDIVKKRTEQRTEQTK</sequence>
<dbReference type="CDD" id="cd00446">
    <property type="entry name" value="GrpE"/>
    <property type="match status" value="1"/>
</dbReference>
<dbReference type="PROSITE" id="PS01071">
    <property type="entry name" value="GRPE"/>
    <property type="match status" value="1"/>
</dbReference>
<comment type="subcellular location">
    <subcellularLocation>
        <location evidence="3">Mitochondrion matrix</location>
    </subcellularLocation>
</comment>
<dbReference type="GO" id="GO:0042803">
    <property type="term" value="F:protein homodimerization activity"/>
    <property type="evidence" value="ECO:0007669"/>
    <property type="project" value="InterPro"/>
</dbReference>
<evidence type="ECO:0000256" key="4">
    <source>
        <dbReference type="RuleBase" id="RU004478"/>
    </source>
</evidence>
<dbReference type="GO" id="GO:0006457">
    <property type="term" value="P:protein folding"/>
    <property type="evidence" value="ECO:0007669"/>
    <property type="project" value="InterPro"/>
</dbReference>
<keyword evidence="7" id="KW-1185">Reference proteome</keyword>
<dbReference type="GO" id="GO:0000774">
    <property type="term" value="F:adenyl-nucleotide exchange factor activity"/>
    <property type="evidence" value="ECO:0007669"/>
    <property type="project" value="InterPro"/>
</dbReference>
<dbReference type="HAMAP" id="MF_01151">
    <property type="entry name" value="GrpE"/>
    <property type="match status" value="1"/>
</dbReference>